<dbReference type="Proteomes" id="UP001501588">
    <property type="component" value="Unassembled WGS sequence"/>
</dbReference>
<gene>
    <name evidence="2" type="ORF">GCM10009416_10650</name>
</gene>
<feature type="transmembrane region" description="Helical" evidence="1">
    <location>
        <begin position="65"/>
        <end position="87"/>
    </location>
</feature>
<comment type="caution">
    <text evidence="2">The sequence shown here is derived from an EMBL/GenBank/DDBJ whole genome shotgun (WGS) entry which is preliminary data.</text>
</comment>
<dbReference type="RefSeq" id="WP_343894119.1">
    <property type="nucleotide sequence ID" value="NZ_BAAAFZ010000008.1"/>
</dbReference>
<feature type="transmembrane region" description="Helical" evidence="1">
    <location>
        <begin position="34"/>
        <end position="53"/>
    </location>
</feature>
<keyword evidence="3" id="KW-1185">Reference proteome</keyword>
<evidence type="ECO:0008006" key="4">
    <source>
        <dbReference type="Google" id="ProtNLM"/>
    </source>
</evidence>
<protein>
    <recommendedName>
        <fullName evidence="4">Yip1 domain-containing protein</fullName>
    </recommendedName>
</protein>
<organism evidence="2 3">
    <name type="scientific">Craurococcus roseus</name>
    <dbReference type="NCBI Taxonomy" id="77585"/>
    <lineage>
        <taxon>Bacteria</taxon>
        <taxon>Pseudomonadati</taxon>
        <taxon>Pseudomonadota</taxon>
        <taxon>Alphaproteobacteria</taxon>
        <taxon>Acetobacterales</taxon>
        <taxon>Acetobacteraceae</taxon>
        <taxon>Craurococcus</taxon>
    </lineage>
</organism>
<name>A0ABN1ET23_9PROT</name>
<reference evidence="2 3" key="1">
    <citation type="journal article" date="2019" name="Int. J. Syst. Evol. Microbiol.">
        <title>The Global Catalogue of Microorganisms (GCM) 10K type strain sequencing project: providing services to taxonomists for standard genome sequencing and annotation.</title>
        <authorList>
            <consortium name="The Broad Institute Genomics Platform"/>
            <consortium name="The Broad Institute Genome Sequencing Center for Infectious Disease"/>
            <person name="Wu L."/>
            <person name="Ma J."/>
        </authorList>
    </citation>
    <scope>NUCLEOTIDE SEQUENCE [LARGE SCALE GENOMIC DNA]</scope>
    <source>
        <strain evidence="2 3">JCM 9933</strain>
    </source>
</reference>
<feature type="transmembrane region" description="Helical" evidence="1">
    <location>
        <begin position="161"/>
        <end position="180"/>
    </location>
</feature>
<proteinExistence type="predicted"/>
<evidence type="ECO:0000313" key="2">
    <source>
        <dbReference type="EMBL" id="GAA0573819.1"/>
    </source>
</evidence>
<feature type="transmembrane region" description="Helical" evidence="1">
    <location>
        <begin position="99"/>
        <end position="123"/>
    </location>
</feature>
<feature type="transmembrane region" description="Helical" evidence="1">
    <location>
        <begin position="129"/>
        <end position="149"/>
    </location>
</feature>
<sequence length="182" mass="18790">MIEAGLRGAFMLARGQAHGAMLIEDTPEGAARSFWAAALCLPGLLALMLFDWAGEPPAAGVGHALLLHLLARGGGWAGFAVASHALAQASGRVSAWPHFIAAWNWANVVQYLLFLAVSATAMLGLPGALASALALATLGYQLWLVFFLARTTLGSRGLAMAMLGLDLLIGVTVEALLASLSA</sequence>
<accession>A0ABN1ET23</accession>
<dbReference type="EMBL" id="BAAAFZ010000008">
    <property type="protein sequence ID" value="GAA0573819.1"/>
    <property type="molecule type" value="Genomic_DNA"/>
</dbReference>
<evidence type="ECO:0000313" key="3">
    <source>
        <dbReference type="Proteomes" id="UP001501588"/>
    </source>
</evidence>
<keyword evidence="1" id="KW-0472">Membrane</keyword>
<evidence type="ECO:0000256" key="1">
    <source>
        <dbReference type="SAM" id="Phobius"/>
    </source>
</evidence>
<keyword evidence="1" id="KW-0812">Transmembrane</keyword>
<keyword evidence="1" id="KW-1133">Transmembrane helix</keyword>